<evidence type="ECO:0000313" key="4">
    <source>
        <dbReference type="Proteomes" id="UP000219335"/>
    </source>
</evidence>
<dbReference type="GO" id="GO:0016787">
    <property type="term" value="F:hydrolase activity"/>
    <property type="evidence" value="ECO:0007669"/>
    <property type="project" value="InterPro"/>
</dbReference>
<dbReference type="Pfam" id="PF08800">
    <property type="entry name" value="BT4734-like_N"/>
    <property type="match status" value="1"/>
</dbReference>
<reference evidence="3 4" key="1">
    <citation type="submission" date="2017-09" db="EMBL/GenBank/DDBJ databases">
        <authorList>
            <person name="Ehlers B."/>
            <person name="Leendertz F.H."/>
        </authorList>
    </citation>
    <scope>NUCLEOTIDE SEQUENCE [LARGE SCALE GENOMIC DNA]</scope>
    <source>
        <strain evidence="3 4">Nm42</strain>
    </source>
</reference>
<dbReference type="InterPro" id="IPR027417">
    <property type="entry name" value="P-loop_NTPase"/>
</dbReference>
<dbReference type="GO" id="GO:0003677">
    <property type="term" value="F:DNA binding"/>
    <property type="evidence" value="ECO:0007669"/>
    <property type="project" value="InterPro"/>
</dbReference>
<evidence type="ECO:0000313" key="3">
    <source>
        <dbReference type="EMBL" id="SOD17714.1"/>
    </source>
</evidence>
<dbReference type="AlphaFoldDB" id="A0A286A719"/>
<dbReference type="InterPro" id="IPR014907">
    <property type="entry name" value="BT4734-like_N"/>
</dbReference>
<dbReference type="InterPro" id="IPR006935">
    <property type="entry name" value="Helicase/UvrB_N"/>
</dbReference>
<feature type="domain" description="Helicase/UvrB N-terminal" evidence="1">
    <location>
        <begin position="327"/>
        <end position="403"/>
    </location>
</feature>
<evidence type="ECO:0000259" key="1">
    <source>
        <dbReference type="Pfam" id="PF04851"/>
    </source>
</evidence>
<organism evidence="3 4">
    <name type="scientific">Nitrosomonas ureae</name>
    <dbReference type="NCBI Taxonomy" id="44577"/>
    <lineage>
        <taxon>Bacteria</taxon>
        <taxon>Pseudomonadati</taxon>
        <taxon>Pseudomonadota</taxon>
        <taxon>Betaproteobacteria</taxon>
        <taxon>Nitrosomonadales</taxon>
        <taxon>Nitrosomonadaceae</taxon>
        <taxon>Nitrosomonas</taxon>
    </lineage>
</organism>
<gene>
    <name evidence="3" type="ORF">SAMN06297164_1310</name>
</gene>
<accession>A0A286A719</accession>
<proteinExistence type="predicted"/>
<protein>
    <submittedName>
        <fullName evidence="3">VirE N-terminal domain-containing protein</fullName>
    </submittedName>
</protein>
<dbReference type="EMBL" id="OCMU01000001">
    <property type="protein sequence ID" value="SOD17714.1"/>
    <property type="molecule type" value="Genomic_DNA"/>
</dbReference>
<feature type="domain" description="BT4734-like N-terminal" evidence="2">
    <location>
        <begin position="55"/>
        <end position="183"/>
    </location>
</feature>
<name>A0A286A719_9PROT</name>
<dbReference type="Gene3D" id="3.40.50.300">
    <property type="entry name" value="P-loop containing nucleotide triphosphate hydrolases"/>
    <property type="match status" value="1"/>
</dbReference>
<dbReference type="SUPFAM" id="SSF52540">
    <property type="entry name" value="P-loop containing nucleoside triphosphate hydrolases"/>
    <property type="match status" value="1"/>
</dbReference>
<dbReference type="Proteomes" id="UP000219335">
    <property type="component" value="Unassembled WGS sequence"/>
</dbReference>
<dbReference type="GO" id="GO:0005524">
    <property type="term" value="F:ATP binding"/>
    <property type="evidence" value="ECO:0007669"/>
    <property type="project" value="InterPro"/>
</dbReference>
<evidence type="ECO:0000259" key="2">
    <source>
        <dbReference type="Pfam" id="PF08800"/>
    </source>
</evidence>
<dbReference type="Pfam" id="PF04851">
    <property type="entry name" value="ResIII"/>
    <property type="match status" value="1"/>
</dbReference>
<sequence length="1050" mass="120245">MKNENISLQCFDSVMNREKFSFFSIKSIIDRIRSDEFKDLVTRVRKSTDESKKELKLKLHAFYPNFHFENDSPEAISPSGIIGYDLDLKHQDDGFDVVKLKEIIITLPSCLYAYISPSGGLKFGIKTDFIDSEGEDSSKERFKIAYKLILDYLIDNIAMKFVCDSAASSIKLLSYFSYDPNAYLNLDCEEYPVSDACIYEPHVDYIPNESTHSREDIIELLQWIPALSYEERLPINCAVIKCLGAEGIGILVDHWVSKGKSREKILKQIRNQEKHVQYGSIGHLINVAKRYGYSNAPTGRARNGAKPRKSKEHLQPLFTVEEGNAKLLEAVQEFFTQRNNVFINVSAGAGKSTAVLNILAKTIPYNKKVLFLVPTHKLASELESKFKEARNRPDIDKFESKHGFGNEIQNKGFESFIVRLKTIDSPLSGVVHLYGKDKLCVNTFAINAFEGASNIPFNYCIACSYATECSYIQQFHNRLDNIRIMTHNEWKYKQSGWFSGYEENFNLIREIMGTYVMVNEEYLPIVRDDFGSYVRIDGRKLIITDGYIKLNHTRIDVSQEYIYMDDEYINVTNDYIEDVGDIYPSKDRWKPDYIIIDENVISVDLARTVSDDGKKHDSIRHIINSVNTGKSLKVAVKDNVEKIVSDDCRNTKPKYPLYKNNIEKYKRLVASTKEELKSYSIFLERMISYLKTDDEKYLQGMWVGDNKLHYAPVSHASKHYEQIPTLFLDATANAEVVRATLGNIKFHSISIQSKSDINLFQLANFTVTKLYLGEAKNRKELVEWLKSIIEKEKYKKVGLISYIQAKGIEGNFDKFLADEVGAQVYDHFGALRGIDAFDEVDCLLIVGRHFVGEKSVSELSAAIFGELEKYEKVYADMPTRMKDGSKYLVNSNVQVNGKHLAVNEHFSLSETKQAIGRARTIHGKNKDIYLFSNESLGLDIEVTDFFYRRAKETITCSDDLIQKIKSIGYVLNIEGALLNIGFSQRDVKSRRARILEKLAENDIHLMQCNMIDAIYRKSVVEYLIADKSIFIAEETYDSKKFQSFVEEGKQ</sequence>